<gene>
    <name evidence="12" type="ORF">Bathy01g04430</name>
</gene>
<dbReference type="InterPro" id="IPR018108">
    <property type="entry name" value="MCP_transmembrane"/>
</dbReference>
<evidence type="ECO:0000256" key="11">
    <source>
        <dbReference type="SAM" id="Phobius"/>
    </source>
</evidence>
<dbReference type="PANTHER" id="PTHR45667">
    <property type="entry name" value="S-ADENOSYLMETHIONINE MITOCHONDRIAL CARRIER PROTEIN"/>
    <property type="match status" value="1"/>
</dbReference>
<dbReference type="AlphaFoldDB" id="K8EQ49"/>
<evidence type="ECO:0000256" key="7">
    <source>
        <dbReference type="ARBA" id="ARBA00023136"/>
    </source>
</evidence>
<dbReference type="eggNOG" id="KOG0768">
    <property type="taxonomic scope" value="Eukaryota"/>
</dbReference>
<comment type="subcellular location">
    <subcellularLocation>
        <location evidence="1">Membrane</location>
        <topology evidence="1">Multi-pass membrane protein</topology>
    </subcellularLocation>
</comment>
<evidence type="ECO:0000313" key="13">
    <source>
        <dbReference type="Proteomes" id="UP000198341"/>
    </source>
</evidence>
<feature type="region of interest" description="Disordered" evidence="10">
    <location>
        <begin position="1"/>
        <end position="80"/>
    </location>
</feature>
<dbReference type="Proteomes" id="UP000198341">
    <property type="component" value="Chromosome 1"/>
</dbReference>
<dbReference type="GO" id="GO:0016020">
    <property type="term" value="C:membrane"/>
    <property type="evidence" value="ECO:0007669"/>
    <property type="project" value="UniProtKB-SubCell"/>
</dbReference>
<keyword evidence="7 8" id="KW-0472">Membrane</keyword>
<evidence type="ECO:0000256" key="3">
    <source>
        <dbReference type="ARBA" id="ARBA00022448"/>
    </source>
</evidence>
<protein>
    <recommendedName>
        <fullName evidence="14">Mitochondrial carrier protein</fullName>
    </recommendedName>
</protein>
<dbReference type="RefSeq" id="XP_007515656.1">
    <property type="nucleotide sequence ID" value="XM_007515594.1"/>
</dbReference>
<evidence type="ECO:0000256" key="6">
    <source>
        <dbReference type="ARBA" id="ARBA00022989"/>
    </source>
</evidence>
<proteinExistence type="inferred from homology"/>
<dbReference type="OrthoDB" id="276989at2759"/>
<sequence length="357" mass="37327">MEQNTTASGGGSSSNNSTTGSDFASSEARARSSALASSSSSSSSNKSDSSAGNETKNNKATTVTTTTETPRDTNHHQSKKTLPARTLLGLTVSGVCAGVFVETLFYPLDTIKTRLQAARGGGGGGGGGNANLFKGVFNGLSKNIAGCVPATALFFLAYEPTKRYLERTLPPEQNYAAMFAAGATGCLASSIVRVPTEVIKTRAQTGNKVQSLGGILRASGITGLFVGYGSFLIRDLPFDAIEFSLYEEAKISYAKWRGRTPSEVSRAEATILGATAGGITGFVTTPLDVIKTRLMTDTCTISPLKGVVDCGTRIVREEGAKALFRGASPRVLWISLGGGAFFGVLESARKIFVPENW</sequence>
<keyword evidence="6 11" id="KW-1133">Transmembrane helix</keyword>
<feature type="repeat" description="Solcar" evidence="8">
    <location>
        <begin position="85"/>
        <end position="164"/>
    </location>
</feature>
<keyword evidence="13" id="KW-1185">Reference proteome</keyword>
<dbReference type="PROSITE" id="PS50920">
    <property type="entry name" value="SOLCAR"/>
    <property type="match status" value="3"/>
</dbReference>
<evidence type="ECO:0000256" key="5">
    <source>
        <dbReference type="ARBA" id="ARBA00022737"/>
    </source>
</evidence>
<comment type="similarity">
    <text evidence="2 9">Belongs to the mitochondrial carrier (TC 2.A.29) family.</text>
</comment>
<evidence type="ECO:0000256" key="4">
    <source>
        <dbReference type="ARBA" id="ARBA00022692"/>
    </source>
</evidence>
<evidence type="ECO:0000313" key="12">
    <source>
        <dbReference type="EMBL" id="CCO14535.1"/>
    </source>
</evidence>
<accession>K8EQ49</accession>
<evidence type="ECO:0000256" key="9">
    <source>
        <dbReference type="RuleBase" id="RU000488"/>
    </source>
</evidence>
<keyword evidence="3 9" id="KW-0813">Transport</keyword>
<dbReference type="GeneID" id="19018178"/>
<dbReference type="SUPFAM" id="SSF103506">
    <property type="entry name" value="Mitochondrial carrier"/>
    <property type="match status" value="1"/>
</dbReference>
<name>K8EQ49_9CHLO</name>
<evidence type="ECO:0000256" key="10">
    <source>
        <dbReference type="SAM" id="MobiDB-lite"/>
    </source>
</evidence>
<dbReference type="Pfam" id="PF00153">
    <property type="entry name" value="Mito_carr"/>
    <property type="match status" value="3"/>
</dbReference>
<feature type="compositionally biased region" description="Low complexity" evidence="10">
    <location>
        <begin position="1"/>
        <end position="68"/>
    </location>
</feature>
<feature type="transmembrane region" description="Helical" evidence="11">
    <location>
        <begin position="87"/>
        <end position="108"/>
    </location>
</feature>
<feature type="repeat" description="Solcar" evidence="8">
    <location>
        <begin position="264"/>
        <end position="351"/>
    </location>
</feature>
<organism evidence="12 13">
    <name type="scientific">Bathycoccus prasinos</name>
    <dbReference type="NCBI Taxonomy" id="41875"/>
    <lineage>
        <taxon>Eukaryota</taxon>
        <taxon>Viridiplantae</taxon>
        <taxon>Chlorophyta</taxon>
        <taxon>Mamiellophyceae</taxon>
        <taxon>Mamiellales</taxon>
        <taxon>Bathycoccaceae</taxon>
        <taxon>Bathycoccus</taxon>
    </lineage>
</organism>
<evidence type="ECO:0008006" key="14">
    <source>
        <dbReference type="Google" id="ProtNLM"/>
    </source>
</evidence>
<keyword evidence="4 8" id="KW-0812">Transmembrane</keyword>
<dbReference type="Gene3D" id="1.50.40.10">
    <property type="entry name" value="Mitochondrial carrier domain"/>
    <property type="match status" value="1"/>
</dbReference>
<evidence type="ECO:0000256" key="2">
    <source>
        <dbReference type="ARBA" id="ARBA00006375"/>
    </source>
</evidence>
<evidence type="ECO:0000256" key="1">
    <source>
        <dbReference type="ARBA" id="ARBA00004141"/>
    </source>
</evidence>
<dbReference type="KEGG" id="bpg:Bathy01g04430"/>
<feature type="repeat" description="Solcar" evidence="8">
    <location>
        <begin position="173"/>
        <end position="252"/>
    </location>
</feature>
<keyword evidence="5" id="KW-0677">Repeat</keyword>
<dbReference type="EMBL" id="FO082278">
    <property type="protein sequence ID" value="CCO14535.1"/>
    <property type="molecule type" value="Genomic_DNA"/>
</dbReference>
<evidence type="ECO:0000256" key="8">
    <source>
        <dbReference type="PROSITE-ProRule" id="PRU00282"/>
    </source>
</evidence>
<dbReference type="InterPro" id="IPR023395">
    <property type="entry name" value="MCP_dom_sf"/>
</dbReference>
<reference evidence="12 13" key="1">
    <citation type="submission" date="2011-10" db="EMBL/GenBank/DDBJ databases">
        <authorList>
            <person name="Genoscope - CEA"/>
        </authorList>
    </citation>
    <scope>NUCLEOTIDE SEQUENCE [LARGE SCALE GENOMIC DNA]</scope>
    <source>
        <strain evidence="12 13">RCC 1105</strain>
    </source>
</reference>